<dbReference type="InterPro" id="IPR020610">
    <property type="entry name" value="Thiolase_AS"/>
</dbReference>
<dbReference type="PROSITE" id="PS50166">
    <property type="entry name" value="IMPORTIN_B_NT"/>
    <property type="match status" value="1"/>
</dbReference>
<dbReference type="InterPro" id="IPR020613">
    <property type="entry name" value="Thiolase_CS"/>
</dbReference>
<evidence type="ECO:0000259" key="12">
    <source>
        <dbReference type="PROSITE" id="PS50166"/>
    </source>
</evidence>
<dbReference type="InterPro" id="IPR020615">
    <property type="entry name" value="Thiolase_acyl_enz_int_AS"/>
</dbReference>
<evidence type="ECO:0000256" key="1">
    <source>
        <dbReference type="ARBA" id="ARBA00004173"/>
    </source>
</evidence>
<keyword evidence="9" id="KW-0630">Potassium</keyword>
<dbReference type="EMBL" id="CAKXAJ010025807">
    <property type="protein sequence ID" value="CAH2244139.1"/>
    <property type="molecule type" value="Genomic_DNA"/>
</dbReference>
<organism evidence="13 14">
    <name type="scientific">Pararge aegeria aegeria</name>
    <dbReference type="NCBI Taxonomy" id="348720"/>
    <lineage>
        <taxon>Eukaryota</taxon>
        <taxon>Metazoa</taxon>
        <taxon>Ecdysozoa</taxon>
        <taxon>Arthropoda</taxon>
        <taxon>Hexapoda</taxon>
        <taxon>Insecta</taxon>
        <taxon>Pterygota</taxon>
        <taxon>Neoptera</taxon>
        <taxon>Endopterygota</taxon>
        <taxon>Lepidoptera</taxon>
        <taxon>Glossata</taxon>
        <taxon>Ditrysia</taxon>
        <taxon>Papilionoidea</taxon>
        <taxon>Nymphalidae</taxon>
        <taxon>Satyrinae</taxon>
        <taxon>Satyrini</taxon>
        <taxon>Parargina</taxon>
        <taxon>Pararge</taxon>
    </lineage>
</organism>
<evidence type="ECO:0000256" key="3">
    <source>
        <dbReference type="ARBA" id="ARBA00010982"/>
    </source>
</evidence>
<dbReference type="GO" id="GO:0046872">
    <property type="term" value="F:metal ion binding"/>
    <property type="evidence" value="ECO:0007669"/>
    <property type="project" value="UniProtKB-KW"/>
</dbReference>
<comment type="similarity">
    <text evidence="3">Belongs to the thiolase-like superfamily. Thiolase family.</text>
</comment>
<dbReference type="PROSITE" id="PS00099">
    <property type="entry name" value="THIOLASE_3"/>
    <property type="match status" value="1"/>
</dbReference>
<dbReference type="InterPro" id="IPR001494">
    <property type="entry name" value="Importin-beta_N"/>
</dbReference>
<dbReference type="Gene3D" id="3.40.47.10">
    <property type="match status" value="1"/>
</dbReference>
<feature type="domain" description="Importin N-terminal" evidence="12">
    <location>
        <begin position="500"/>
        <end position="566"/>
    </location>
</feature>
<evidence type="ECO:0000256" key="8">
    <source>
        <dbReference type="ARBA" id="ARBA00022946"/>
    </source>
</evidence>
<dbReference type="Pfam" id="PF00108">
    <property type="entry name" value="Thiolase_N"/>
    <property type="match status" value="1"/>
</dbReference>
<dbReference type="GO" id="GO:0005739">
    <property type="term" value="C:mitochondrion"/>
    <property type="evidence" value="ECO:0007669"/>
    <property type="project" value="UniProtKB-SubCell"/>
</dbReference>
<evidence type="ECO:0000256" key="6">
    <source>
        <dbReference type="ARBA" id="ARBA00022679"/>
    </source>
</evidence>
<keyword evidence="11" id="KW-0012">Acyltransferase</keyword>
<evidence type="ECO:0000256" key="7">
    <source>
        <dbReference type="ARBA" id="ARBA00022723"/>
    </source>
</evidence>
<gene>
    <name evidence="13" type="primary">jg23446</name>
    <name evidence="13" type="ORF">PAEG_LOCUS20128</name>
</gene>
<proteinExistence type="inferred from homology"/>
<dbReference type="NCBIfam" id="TIGR01930">
    <property type="entry name" value="AcCoA-C-Actrans"/>
    <property type="match status" value="1"/>
</dbReference>
<keyword evidence="7" id="KW-0479">Metal-binding</keyword>
<evidence type="ECO:0000256" key="5">
    <source>
        <dbReference type="ARBA" id="ARBA00012705"/>
    </source>
</evidence>
<evidence type="ECO:0000256" key="9">
    <source>
        <dbReference type="ARBA" id="ARBA00022958"/>
    </source>
</evidence>
<dbReference type="SUPFAM" id="SSF52833">
    <property type="entry name" value="Thioredoxin-like"/>
    <property type="match status" value="1"/>
</dbReference>
<dbReference type="InterPro" id="IPR016039">
    <property type="entry name" value="Thiolase-like"/>
</dbReference>
<keyword evidence="14" id="KW-1185">Reference proteome</keyword>
<dbReference type="EC" id="2.3.1.9" evidence="5"/>
<dbReference type="CDD" id="cd00751">
    <property type="entry name" value="thiolase"/>
    <property type="match status" value="1"/>
</dbReference>
<dbReference type="InterPro" id="IPR011989">
    <property type="entry name" value="ARM-like"/>
</dbReference>
<name>A0A8S4RZ28_9NEOP</name>
<keyword evidence="6" id="KW-0808">Transferase</keyword>
<dbReference type="GO" id="GO:0031267">
    <property type="term" value="F:small GTPase binding"/>
    <property type="evidence" value="ECO:0007669"/>
    <property type="project" value="InterPro"/>
</dbReference>
<dbReference type="Pfam" id="PF02803">
    <property type="entry name" value="Thiolase_C"/>
    <property type="match status" value="1"/>
</dbReference>
<dbReference type="Gene3D" id="1.25.10.10">
    <property type="entry name" value="Leucine-rich Repeat Variant"/>
    <property type="match status" value="1"/>
</dbReference>
<keyword evidence="10" id="KW-0496">Mitochondrion</keyword>
<dbReference type="InterPro" id="IPR036249">
    <property type="entry name" value="Thioredoxin-like_sf"/>
</dbReference>
<dbReference type="AlphaFoldDB" id="A0A8S4RZ28"/>
<evidence type="ECO:0000256" key="10">
    <source>
        <dbReference type="ARBA" id="ARBA00023128"/>
    </source>
</evidence>
<accession>A0A8S4RZ28</accession>
<dbReference type="InterPro" id="IPR002155">
    <property type="entry name" value="Thiolase"/>
</dbReference>
<evidence type="ECO:0000256" key="2">
    <source>
        <dbReference type="ARBA" id="ARBA00005189"/>
    </source>
</evidence>
<dbReference type="InterPro" id="IPR020617">
    <property type="entry name" value="Thiolase_C"/>
</dbReference>
<dbReference type="Proteomes" id="UP000838756">
    <property type="component" value="Unassembled WGS sequence"/>
</dbReference>
<evidence type="ECO:0000313" key="14">
    <source>
        <dbReference type="Proteomes" id="UP000838756"/>
    </source>
</evidence>
<comment type="caution">
    <text evidence="13">The sequence shown here is derived from an EMBL/GenBank/DDBJ whole genome shotgun (WGS) entry which is preliminary data.</text>
</comment>
<evidence type="ECO:0000256" key="4">
    <source>
        <dbReference type="ARBA" id="ARBA00011881"/>
    </source>
</evidence>
<dbReference type="Pfam" id="PF05768">
    <property type="entry name" value="Glrx-like"/>
    <property type="match status" value="1"/>
</dbReference>
<comment type="subunit">
    <text evidence="4">Homotetramer.</text>
</comment>
<dbReference type="GO" id="GO:0003985">
    <property type="term" value="F:acetyl-CoA C-acetyltransferase activity"/>
    <property type="evidence" value="ECO:0007669"/>
    <property type="project" value="UniProtKB-EC"/>
</dbReference>
<sequence length="967" mass="106556">MHPVSKLLRVMAAYSTKVSLNEVVIASAVRTPMGSFRGSLATLSAPELGAVAVKAAIERAGISKEEVKEVYIGNVCSASVGQAPARQAVIYAGLPKSTICTTVNKVCSSGMKSVMLAAQGLQTGAQDVILAGGMESMSNVPFYLKRGETTYGGMQLIDGIVFDGLTDVYNKFHMGNCAENTAKKLEINRQQQDDYAISSYKRSAGAYESKAFADELVPVPVPQKRGAPPVIFSEDEEYKRVNFEKFNKLATVFQKENGTVTAGNASTLNDGAAALVLMTADAARRLNVTPIARIVGFADGECDPIDFPIAPAVAIPKLLEKTGVKKEDVALWEINEAFSVVAVANQKLLDLDPAKVNVHGGAVSLGHPIGMSGARLVVHLCHALKKGEKGVGAICNGGGGASSIMIEKLANTVEGPPILTFYTKTPCPLCDIVMEELEPYKNKLIIEKVDITRPENLKWLRLYRLDIPVLFLNAINTLEAAAQMLMAPPNLVSSEQRHQAESVFLEFRSTKNPYQLCREILEKSTSGYVLFEAAGLIKTALIREWNLLSANDITSLREYLLSYLLRKEAPPFLKEKLLQTIAVIIKRGSINDGGRERKALLEELEKIILSSPISQQKLACSLILAIMQEYAITVKSADVGLIWEVHFRLKKSFEALDLKRIFRFTVGVLEQIIRSGHHPEGEQALLTKQLLTIVETVLCWSHVSPLLSKRLIGAFEAIYESDTAPALRLSLNWRDTIMQPELIALFFEIHMYVRTTPELANPSLTCLVQLASLSGVVVSASNLKQQYLENYVNSFMRMLAFIQPIEREMLGISDIYRRLVQFFTPVMIAAMPPAFLQNLTNYTCHCIRGSIIEEGVNEDTVWRESLNKFLHTWCAIVHDADGFSNERLMNPCIEIFMTYLQCRLAPPDGTRGTESSDGCADDIKDDVEDDERQLHSNVLLTIGAIARKAPAHCCHVLFNLLTDRSKR</sequence>
<comment type="subcellular location">
    <subcellularLocation>
        <location evidence="1">Mitochondrion</location>
    </subcellularLocation>
</comment>
<dbReference type="OrthoDB" id="5404651at2759"/>
<evidence type="ECO:0000313" key="13">
    <source>
        <dbReference type="EMBL" id="CAH2244139.1"/>
    </source>
</evidence>
<dbReference type="GO" id="GO:0006886">
    <property type="term" value="P:intracellular protein transport"/>
    <property type="evidence" value="ECO:0007669"/>
    <property type="project" value="InterPro"/>
</dbReference>
<dbReference type="InterPro" id="IPR020616">
    <property type="entry name" value="Thiolase_N"/>
</dbReference>
<dbReference type="PROSITE" id="PS00737">
    <property type="entry name" value="THIOLASE_2"/>
    <property type="match status" value="1"/>
</dbReference>
<dbReference type="SUPFAM" id="SSF53901">
    <property type="entry name" value="Thiolase-like"/>
    <property type="match status" value="2"/>
</dbReference>
<dbReference type="InterPro" id="IPR016024">
    <property type="entry name" value="ARM-type_fold"/>
</dbReference>
<protein>
    <recommendedName>
        <fullName evidence="5">acetyl-CoA C-acetyltransferase</fullName>
        <ecNumber evidence="5">2.3.1.9</ecNumber>
    </recommendedName>
</protein>
<dbReference type="PANTHER" id="PTHR18919">
    <property type="entry name" value="ACETYL-COA C-ACYLTRANSFERASE"/>
    <property type="match status" value="1"/>
</dbReference>
<evidence type="ECO:0000256" key="11">
    <source>
        <dbReference type="ARBA" id="ARBA00023315"/>
    </source>
</evidence>
<reference evidence="13" key="1">
    <citation type="submission" date="2022-03" db="EMBL/GenBank/DDBJ databases">
        <authorList>
            <person name="Lindestad O."/>
        </authorList>
    </citation>
    <scope>NUCLEOTIDE SEQUENCE</scope>
</reference>
<dbReference type="GO" id="GO:0006635">
    <property type="term" value="P:fatty acid beta-oxidation"/>
    <property type="evidence" value="ECO:0007669"/>
    <property type="project" value="TreeGrafter"/>
</dbReference>
<dbReference type="SUPFAM" id="SSF48371">
    <property type="entry name" value="ARM repeat"/>
    <property type="match status" value="1"/>
</dbReference>
<dbReference type="PROSITE" id="PS00098">
    <property type="entry name" value="THIOLASE_1"/>
    <property type="match status" value="1"/>
</dbReference>
<dbReference type="FunFam" id="3.40.47.10:FF:000007">
    <property type="entry name" value="acetyl-CoA acetyltransferase, mitochondrial"/>
    <property type="match status" value="1"/>
</dbReference>
<dbReference type="PANTHER" id="PTHR18919:SF156">
    <property type="entry name" value="ACETYL-COA ACETYLTRANSFERASE, MITOCHONDRIAL"/>
    <property type="match status" value="1"/>
</dbReference>
<keyword evidence="8" id="KW-0809">Transit peptide</keyword>
<dbReference type="InterPro" id="IPR008554">
    <property type="entry name" value="Glutaredoxin-like"/>
</dbReference>
<comment type="pathway">
    <text evidence="2">Lipid metabolism.</text>
</comment>